<sequence>MSSYTYSAAGSSAREDSKKDILGNLKRAFFAWPDKLESHVRDHFAQGLQHFGTDNAFRNPWHCGQRGDGFLVIAAHLLAIGTRLLARPYGRTKMRTNVWASCTLLPFWATTPSAPLTSIRRCALRPTRGSS</sequence>
<keyword evidence="1" id="KW-0812">Transmembrane</keyword>
<evidence type="ECO:0000313" key="3">
    <source>
        <dbReference type="Proteomes" id="UP001620645"/>
    </source>
</evidence>
<reference evidence="2 3" key="1">
    <citation type="submission" date="2024-10" db="EMBL/GenBank/DDBJ databases">
        <authorList>
            <person name="Kim D."/>
        </authorList>
    </citation>
    <scope>NUCLEOTIDE SEQUENCE [LARGE SCALE GENOMIC DNA]</scope>
    <source>
        <strain evidence="2">Taebaek</strain>
    </source>
</reference>
<evidence type="ECO:0000256" key="1">
    <source>
        <dbReference type="SAM" id="Phobius"/>
    </source>
</evidence>
<comment type="caution">
    <text evidence="2">The sequence shown here is derived from an EMBL/GenBank/DDBJ whole genome shotgun (WGS) entry which is preliminary data.</text>
</comment>
<dbReference type="EMBL" id="JBICCN010000232">
    <property type="protein sequence ID" value="KAL3085383.1"/>
    <property type="molecule type" value="Genomic_DNA"/>
</dbReference>
<proteinExistence type="predicted"/>
<dbReference type="Proteomes" id="UP001620645">
    <property type="component" value="Unassembled WGS sequence"/>
</dbReference>
<organism evidence="2 3">
    <name type="scientific">Heterodera schachtii</name>
    <name type="common">Sugarbeet cyst nematode worm</name>
    <name type="synonym">Tylenchus schachtii</name>
    <dbReference type="NCBI Taxonomy" id="97005"/>
    <lineage>
        <taxon>Eukaryota</taxon>
        <taxon>Metazoa</taxon>
        <taxon>Ecdysozoa</taxon>
        <taxon>Nematoda</taxon>
        <taxon>Chromadorea</taxon>
        <taxon>Rhabditida</taxon>
        <taxon>Tylenchina</taxon>
        <taxon>Tylenchomorpha</taxon>
        <taxon>Tylenchoidea</taxon>
        <taxon>Heteroderidae</taxon>
        <taxon>Heteroderinae</taxon>
        <taxon>Heterodera</taxon>
    </lineage>
</organism>
<protein>
    <submittedName>
        <fullName evidence="2">Uncharacterized protein</fullName>
    </submittedName>
</protein>
<evidence type="ECO:0000313" key="2">
    <source>
        <dbReference type="EMBL" id="KAL3085383.1"/>
    </source>
</evidence>
<keyword evidence="1" id="KW-0472">Membrane</keyword>
<gene>
    <name evidence="2" type="ORF">niasHS_010452</name>
</gene>
<keyword evidence="1" id="KW-1133">Transmembrane helix</keyword>
<name>A0ABD2J6Z5_HETSC</name>
<accession>A0ABD2J6Z5</accession>
<keyword evidence="3" id="KW-1185">Reference proteome</keyword>
<dbReference type="AlphaFoldDB" id="A0ABD2J6Z5"/>
<feature type="transmembrane region" description="Helical" evidence="1">
    <location>
        <begin position="69"/>
        <end position="86"/>
    </location>
</feature>